<dbReference type="PANTHER" id="PTHR42716">
    <property type="entry name" value="L-ASPARTATE OXIDASE"/>
    <property type="match status" value="1"/>
</dbReference>
<dbReference type="Proteomes" id="UP000002007">
    <property type="component" value="Chromosome"/>
</dbReference>
<evidence type="ECO:0000313" key="10">
    <source>
        <dbReference type="EMBL" id="ABY23254.1"/>
    </source>
</evidence>
<accession>A9WNN6</accession>
<dbReference type="KEGG" id="rsa:RSal33209_1518"/>
<keyword evidence="5 10" id="KW-0560">Oxidoreductase</keyword>
<evidence type="ECO:0000313" key="11">
    <source>
        <dbReference type="Proteomes" id="UP000002007"/>
    </source>
</evidence>
<keyword evidence="4" id="KW-0274">FAD</keyword>
<evidence type="ECO:0000256" key="5">
    <source>
        <dbReference type="ARBA" id="ARBA00023002"/>
    </source>
</evidence>
<protein>
    <recommendedName>
        <fullName evidence="2">L-aspartate oxidase</fullName>
    </recommendedName>
    <alternativeName>
        <fullName evidence="7">Quinolinate synthase B</fullName>
    </alternativeName>
</protein>
<keyword evidence="11" id="KW-1185">Reference proteome</keyword>
<evidence type="ECO:0000256" key="4">
    <source>
        <dbReference type="ARBA" id="ARBA00022827"/>
    </source>
</evidence>
<proteinExistence type="predicted"/>
<evidence type="ECO:0000256" key="3">
    <source>
        <dbReference type="ARBA" id="ARBA00022630"/>
    </source>
</evidence>
<feature type="domain" description="FAD-dependent oxidoreductase 2 FAD-binding" evidence="9">
    <location>
        <begin position="4"/>
        <end position="99"/>
    </location>
</feature>
<comment type="catalytic activity">
    <reaction evidence="8">
        <text>L-aspartate + O2 = iminosuccinate + H2O2</text>
        <dbReference type="Rhea" id="RHEA:25876"/>
        <dbReference type="ChEBI" id="CHEBI:15379"/>
        <dbReference type="ChEBI" id="CHEBI:16240"/>
        <dbReference type="ChEBI" id="CHEBI:29991"/>
        <dbReference type="ChEBI" id="CHEBI:77875"/>
        <dbReference type="EC" id="1.4.3.16"/>
    </reaction>
    <physiologicalReaction direction="left-to-right" evidence="8">
        <dbReference type="Rhea" id="RHEA:25877"/>
    </physiologicalReaction>
</comment>
<dbReference type="SUPFAM" id="SSF51905">
    <property type="entry name" value="FAD/NAD(P)-binding domain"/>
    <property type="match status" value="1"/>
</dbReference>
<organism evidence="10 11">
    <name type="scientific">Renibacterium salmoninarum (strain ATCC 33209 / DSM 20767 / JCM 11484 / NBRC 15589 / NCIMB 2235)</name>
    <dbReference type="NCBI Taxonomy" id="288705"/>
    <lineage>
        <taxon>Bacteria</taxon>
        <taxon>Bacillati</taxon>
        <taxon>Actinomycetota</taxon>
        <taxon>Actinomycetes</taxon>
        <taxon>Micrococcales</taxon>
        <taxon>Micrococcaceae</taxon>
        <taxon>Renibacterium</taxon>
    </lineage>
</organism>
<dbReference type="GO" id="GO:0034628">
    <property type="term" value="P:'de novo' NAD+ biosynthetic process from L-aspartate"/>
    <property type="evidence" value="ECO:0007669"/>
    <property type="project" value="TreeGrafter"/>
</dbReference>
<dbReference type="SMR" id="A9WNN6"/>
<dbReference type="STRING" id="288705.RSal33209_1518"/>
<dbReference type="InterPro" id="IPR005288">
    <property type="entry name" value="NadB"/>
</dbReference>
<evidence type="ECO:0000256" key="2">
    <source>
        <dbReference type="ARBA" id="ARBA00021901"/>
    </source>
</evidence>
<evidence type="ECO:0000256" key="7">
    <source>
        <dbReference type="ARBA" id="ARBA00030386"/>
    </source>
</evidence>
<dbReference type="eggNOG" id="COG0029">
    <property type="taxonomic scope" value="Bacteria"/>
</dbReference>
<evidence type="ECO:0000256" key="1">
    <source>
        <dbReference type="ARBA" id="ARBA00001974"/>
    </source>
</evidence>
<evidence type="ECO:0000256" key="6">
    <source>
        <dbReference type="ARBA" id="ARBA00029426"/>
    </source>
</evidence>
<dbReference type="HOGENOM" id="CLU_127967_1_0_11"/>
<comment type="function">
    <text evidence="6">Catalyzes the oxidation of L-aspartate to iminoaspartate, the first step in the de novo biosynthesis of NAD(+).</text>
</comment>
<dbReference type="PANTHER" id="PTHR42716:SF2">
    <property type="entry name" value="L-ASPARTATE OXIDASE, CHLOROPLASTIC"/>
    <property type="match status" value="1"/>
</dbReference>
<keyword evidence="3" id="KW-0285">Flavoprotein</keyword>
<name>A9WNN6_RENSM</name>
<gene>
    <name evidence="10" type="ordered locus">RSal33209_1518</name>
</gene>
<evidence type="ECO:0000259" key="9">
    <source>
        <dbReference type="Pfam" id="PF00890"/>
    </source>
</evidence>
<dbReference type="Pfam" id="PF00890">
    <property type="entry name" value="FAD_binding_2"/>
    <property type="match status" value="1"/>
</dbReference>
<dbReference type="AlphaFoldDB" id="A9WNN6"/>
<dbReference type="Gene3D" id="3.50.50.60">
    <property type="entry name" value="FAD/NAD(P)-binding domain"/>
    <property type="match status" value="1"/>
</dbReference>
<dbReference type="EMBL" id="CP000910">
    <property type="protein sequence ID" value="ABY23254.1"/>
    <property type="molecule type" value="Genomic_DNA"/>
</dbReference>
<dbReference type="InterPro" id="IPR003953">
    <property type="entry name" value="FAD-dep_OxRdtase_2_FAD-bd"/>
</dbReference>
<reference evidence="11" key="1">
    <citation type="journal article" date="2008" name="J. Bacteriol.">
        <title>Genome sequence of the fish pathogen Renibacterium salmoninarum suggests reductive evolution away from an environmental Arthrobacter ancestor.</title>
        <authorList>
            <person name="Wiens G.D."/>
            <person name="Rockey D.D."/>
            <person name="Wu Z."/>
            <person name="Chang J."/>
            <person name="Levy R."/>
            <person name="Crane S."/>
            <person name="Chen D.S."/>
            <person name="Capri G.R."/>
            <person name="Burnett J.R."/>
            <person name="Sudheesh P.S."/>
            <person name="Schipma M.J."/>
            <person name="Burd H."/>
            <person name="Bhattacharyya A."/>
            <person name="Rhodes L.D."/>
            <person name="Kaul R."/>
            <person name="Strom M.S."/>
        </authorList>
    </citation>
    <scope>NUCLEOTIDE SEQUENCE [LARGE SCALE GENOMIC DNA]</scope>
    <source>
        <strain evidence="11">ATCC 33209 / DSM 20767 / JCM 11484 / NBRC 15589 / NCIMB 2235</strain>
    </source>
</reference>
<comment type="cofactor">
    <cofactor evidence="1">
        <name>FAD</name>
        <dbReference type="ChEBI" id="CHEBI:57692"/>
    </cofactor>
</comment>
<evidence type="ECO:0000256" key="8">
    <source>
        <dbReference type="ARBA" id="ARBA00048305"/>
    </source>
</evidence>
<dbReference type="InterPro" id="IPR036188">
    <property type="entry name" value="FAD/NAD-bd_sf"/>
</dbReference>
<sequence>MLKVAIVGSGLAGLTAAIGLAGRAEVTLLSKAELGESNSRYAQGGIAAVLSEQLRTPGDSVASHVSETMTAGAQLNYRDAVELLCEQAQHTIESLADNGPLG</sequence>
<dbReference type="GO" id="GO:0008734">
    <property type="term" value="F:L-aspartate oxidase activity"/>
    <property type="evidence" value="ECO:0007669"/>
    <property type="project" value="UniProtKB-EC"/>
</dbReference>